<organism evidence="1 2">
    <name type="scientific">Goodea atripinnis</name>
    <dbReference type="NCBI Taxonomy" id="208336"/>
    <lineage>
        <taxon>Eukaryota</taxon>
        <taxon>Metazoa</taxon>
        <taxon>Chordata</taxon>
        <taxon>Craniata</taxon>
        <taxon>Vertebrata</taxon>
        <taxon>Euteleostomi</taxon>
        <taxon>Actinopterygii</taxon>
        <taxon>Neopterygii</taxon>
        <taxon>Teleostei</taxon>
        <taxon>Neoteleostei</taxon>
        <taxon>Acanthomorphata</taxon>
        <taxon>Ovalentaria</taxon>
        <taxon>Atherinomorphae</taxon>
        <taxon>Cyprinodontiformes</taxon>
        <taxon>Goodeidae</taxon>
        <taxon>Goodea</taxon>
    </lineage>
</organism>
<accession>A0ABV0MZH8</accession>
<protein>
    <submittedName>
        <fullName evidence="1">Uncharacterized protein</fullName>
    </submittedName>
</protein>
<reference evidence="1 2" key="1">
    <citation type="submission" date="2021-06" db="EMBL/GenBank/DDBJ databases">
        <authorList>
            <person name="Palmer J.M."/>
        </authorList>
    </citation>
    <scope>NUCLEOTIDE SEQUENCE [LARGE SCALE GENOMIC DNA]</scope>
    <source>
        <strain evidence="1 2">GA_2019</strain>
        <tissue evidence="1">Muscle</tissue>
    </source>
</reference>
<feature type="non-terminal residue" evidence="1">
    <location>
        <position position="1"/>
    </location>
</feature>
<keyword evidence="2" id="KW-1185">Reference proteome</keyword>
<dbReference type="PANTHER" id="PTHR10337">
    <property type="entry name" value="SHC TRANSFORMING PROTEIN"/>
    <property type="match status" value="1"/>
</dbReference>
<dbReference type="PANTHER" id="PTHR10337:SF6">
    <property type="entry name" value="CENTROSOMAL PROTEIN OF 152 KDA"/>
    <property type="match status" value="1"/>
</dbReference>
<sequence>NTMKLKVADAAVDSMKQQMLELCRSDTLSRARQQHDRDLAIIKEQHEAAFLALQQKLDSTSQAMNDQVSVFLLILTVMYSSTSCAKRIVLKSDGTL</sequence>
<evidence type="ECO:0000313" key="2">
    <source>
        <dbReference type="Proteomes" id="UP001476798"/>
    </source>
</evidence>
<comment type="caution">
    <text evidence="1">The sequence shown here is derived from an EMBL/GenBank/DDBJ whole genome shotgun (WGS) entry which is preliminary data.</text>
</comment>
<name>A0ABV0MZH8_9TELE</name>
<dbReference type="Proteomes" id="UP001476798">
    <property type="component" value="Unassembled WGS sequence"/>
</dbReference>
<evidence type="ECO:0000313" key="1">
    <source>
        <dbReference type="EMBL" id="MEQ2164024.1"/>
    </source>
</evidence>
<dbReference type="InterPro" id="IPR051235">
    <property type="entry name" value="CEP152/SHC-Transforming"/>
</dbReference>
<dbReference type="EMBL" id="JAHRIO010020069">
    <property type="protein sequence ID" value="MEQ2164024.1"/>
    <property type="molecule type" value="Genomic_DNA"/>
</dbReference>
<gene>
    <name evidence="1" type="ORF">GOODEAATRI_002231</name>
</gene>
<proteinExistence type="predicted"/>